<proteinExistence type="predicted"/>
<keyword evidence="2" id="KW-1185">Reference proteome</keyword>
<protein>
    <submittedName>
        <fullName evidence="1">Uncharacterized protein</fullName>
    </submittedName>
</protein>
<dbReference type="AlphaFoldDB" id="A0A225UEN2"/>
<reference evidence="2" key="1">
    <citation type="submission" date="2017-03" db="EMBL/GenBank/DDBJ databases">
        <title>Phytopthora megakarya and P. palmivora, two closely related causual agents of cacao black pod achieved similar genome size and gene model numbers by different mechanisms.</title>
        <authorList>
            <person name="Ali S."/>
            <person name="Shao J."/>
            <person name="Larry D.J."/>
            <person name="Kronmiller B."/>
            <person name="Shen D."/>
            <person name="Strem M.D."/>
            <person name="Melnick R.L."/>
            <person name="Guiltinan M.J."/>
            <person name="Tyler B.M."/>
            <person name="Meinhardt L.W."/>
            <person name="Bailey B.A."/>
        </authorList>
    </citation>
    <scope>NUCLEOTIDE SEQUENCE [LARGE SCALE GENOMIC DNA]</scope>
    <source>
        <strain evidence="2">zdho120</strain>
    </source>
</reference>
<dbReference type="Proteomes" id="UP000198211">
    <property type="component" value="Unassembled WGS sequence"/>
</dbReference>
<sequence length="258" mass="29929">MARCNGHKADGIRCRIKFNVNDLGFCRFHEWQGRPRCQGVNTDTKEPCTNHAKKDYTYCCAAHDPTLEYIAPRVFDPLDFYLRRQVEADVVERYNSNDIYNHETLDMKTPNALELDHIVEKQIFSFAMIQTGIRQGDGDFDVATDVLRENVVNELDNLALTRRNTNRIKGTGVFKYLDDSRTGHCEQSFTGYLLTAKRDGETLTRDVSRRIRRNMGRSIKKCQRKLSDEGDTPVLEKLSTQLQQLYVDMELKVRHTQQ</sequence>
<evidence type="ECO:0000313" key="2">
    <source>
        <dbReference type="Proteomes" id="UP000198211"/>
    </source>
</evidence>
<gene>
    <name evidence="1" type="ORF">PHMEG_00040016</name>
</gene>
<dbReference type="OrthoDB" id="124038at2759"/>
<name>A0A225UEN2_9STRA</name>
<dbReference type="EMBL" id="NBNE01020303">
    <property type="protein sequence ID" value="OWY91413.1"/>
    <property type="molecule type" value="Genomic_DNA"/>
</dbReference>
<accession>A0A225UEN2</accession>
<evidence type="ECO:0000313" key="1">
    <source>
        <dbReference type="EMBL" id="OWY91413.1"/>
    </source>
</evidence>
<organism evidence="1 2">
    <name type="scientific">Phytophthora megakarya</name>
    <dbReference type="NCBI Taxonomy" id="4795"/>
    <lineage>
        <taxon>Eukaryota</taxon>
        <taxon>Sar</taxon>
        <taxon>Stramenopiles</taxon>
        <taxon>Oomycota</taxon>
        <taxon>Peronosporomycetes</taxon>
        <taxon>Peronosporales</taxon>
        <taxon>Peronosporaceae</taxon>
        <taxon>Phytophthora</taxon>
    </lineage>
</organism>
<comment type="caution">
    <text evidence="1">The sequence shown here is derived from an EMBL/GenBank/DDBJ whole genome shotgun (WGS) entry which is preliminary data.</text>
</comment>